<sequence>MSDFDYQSYSDLESDESSLKGINRYKKNTRYGRRRSRRLFLRRSRTLSVSESNTSAQGSQSRSTSRSRSRTRSEGAVESRTSMKIAESLKRASVYVSSPKSAQIFEINRLQEQLAAAHLCSEAHFIFIVDINTPQGLYHENGLKCSVCEKVSIFTNFEPMPLHKIQEPNQRLYVANALTGIGYDNLSLVMATLCLKIPNKTNFVPQVLQTYDNLNIFIHKHFISVIGKIRSLHNVETNDSDSIVNIAISVDGTWKKRGHVSQYGIVFIIEMDTGLAIDFEVLSTRFEKCEKNQRERSAHEFRAWLTKHKGSCECNWDGTAKGMEKEGTKRLFERSIKKGLRYKWMVCDGGSSAYEAILLVIFNDMIEALTNKDLLRRCLPGVTQNSNECLNSIIWSILSKTKNHGYRSIRGAAALACIYFNQGRSGLLEFFKDIDIDVNDELINTILGKDQERLRKSIVATQKQNDIRERKKTDSFRINCSRSGHE</sequence>
<feature type="region of interest" description="Disordered" evidence="1">
    <location>
        <begin position="1"/>
        <end position="82"/>
    </location>
</feature>
<dbReference type="AlphaFoldDB" id="A0A817Y869"/>
<evidence type="ECO:0000256" key="1">
    <source>
        <dbReference type="SAM" id="MobiDB-lite"/>
    </source>
</evidence>
<proteinExistence type="predicted"/>
<organism evidence="3 4">
    <name type="scientific">Rotaria socialis</name>
    <dbReference type="NCBI Taxonomy" id="392032"/>
    <lineage>
        <taxon>Eukaryota</taxon>
        <taxon>Metazoa</taxon>
        <taxon>Spiralia</taxon>
        <taxon>Gnathifera</taxon>
        <taxon>Rotifera</taxon>
        <taxon>Eurotatoria</taxon>
        <taxon>Bdelloidea</taxon>
        <taxon>Philodinida</taxon>
        <taxon>Philodinidae</taxon>
        <taxon>Rotaria</taxon>
    </lineage>
</organism>
<comment type="caution">
    <text evidence="3">The sequence shown here is derived from an EMBL/GenBank/DDBJ whole genome shotgun (WGS) entry which is preliminary data.</text>
</comment>
<feature type="compositionally biased region" description="Basic residues" evidence="1">
    <location>
        <begin position="23"/>
        <end position="45"/>
    </location>
</feature>
<reference evidence="3" key="1">
    <citation type="submission" date="2021-02" db="EMBL/GenBank/DDBJ databases">
        <authorList>
            <person name="Nowell W R."/>
        </authorList>
    </citation>
    <scope>NUCLEOTIDE SEQUENCE</scope>
</reference>
<name>A0A817Y869_9BILA</name>
<dbReference type="Proteomes" id="UP000663872">
    <property type="component" value="Unassembled WGS sequence"/>
</dbReference>
<accession>A0A817Y869</accession>
<feature type="compositionally biased region" description="Polar residues" evidence="1">
    <location>
        <begin position="49"/>
        <end position="60"/>
    </location>
</feature>
<dbReference type="Pfam" id="PF20700">
    <property type="entry name" value="Mutator"/>
    <property type="match status" value="1"/>
</dbReference>
<feature type="domain" description="Mutator-like transposase" evidence="2">
    <location>
        <begin position="130"/>
        <end position="357"/>
    </location>
</feature>
<evidence type="ECO:0000313" key="3">
    <source>
        <dbReference type="EMBL" id="CAF3378237.1"/>
    </source>
</evidence>
<dbReference type="InterPro" id="IPR049012">
    <property type="entry name" value="Mutator_transp_dom"/>
</dbReference>
<evidence type="ECO:0000259" key="2">
    <source>
        <dbReference type="Pfam" id="PF20700"/>
    </source>
</evidence>
<evidence type="ECO:0000313" key="4">
    <source>
        <dbReference type="Proteomes" id="UP000663872"/>
    </source>
</evidence>
<feature type="compositionally biased region" description="Low complexity" evidence="1">
    <location>
        <begin position="1"/>
        <end position="11"/>
    </location>
</feature>
<gene>
    <name evidence="3" type="ORF">GRG538_LOCUS7951</name>
</gene>
<dbReference type="EMBL" id="CAJNYT010000856">
    <property type="protein sequence ID" value="CAF3378237.1"/>
    <property type="molecule type" value="Genomic_DNA"/>
</dbReference>
<protein>
    <recommendedName>
        <fullName evidence="2">Mutator-like transposase domain-containing protein</fullName>
    </recommendedName>
</protein>